<dbReference type="CDD" id="cd00130">
    <property type="entry name" value="PAS"/>
    <property type="match status" value="1"/>
</dbReference>
<dbReference type="PANTHER" id="PTHR43065:SF10">
    <property type="entry name" value="PEROXIDE STRESS-ACTIVATED HISTIDINE KINASE MAK3"/>
    <property type="match status" value="1"/>
</dbReference>
<dbReference type="AlphaFoldDB" id="A0A348AII6"/>
<keyword evidence="7" id="KW-0067">ATP-binding</keyword>
<dbReference type="RefSeq" id="WP_126307863.1">
    <property type="nucleotide sequence ID" value="NZ_AP018449.1"/>
</dbReference>
<sequence>MPLQELIKSLAATDQQLEKVLANRLKFQPQFKFKFDFVSIMNKDLKYFYISEMGARYFGLKPADMIGRDWKKFINLPSEAFERLDEKIIQVFNTGTADYENCIDILNIQGQYDYFECLISPIVTSSGEIEAVMCNVTDITERKLSELTLSNQVAKFSQLLDLCPMAIYIVDNHGKIVSVNKAFTEDISSNRVDLIGKQYKLINEYLGIDHEKSAITKALNGIETSQEFLTASEKKYLMSVLPVREQATGAIVGAIGINSNITEHEKFREENQKKQHELLNQYLTENKKLNQLIELCPLGIVLYDNKGNVIAVNKAYWERISNFKEEEFLGRSGQYLLETLGFNWENSPCQQALNGVESLDCYLKNAYGNCYLINAIPLRNYKNTIIGAMTIIHDITEYEKLKEDMVKLDRLNLVAEMAAGVAHEIRNPMTVIKGYLQFLNKKVPDDMVEQFCIVLGELERIEQIITNFLSLARNKLVEYKEQDLNAIIKGIIPLISTDAMEQGIELKINLAEELPHLLLNEKEIKQLLLNLTRNGIEAMSQHGTLTIETIVEGNTVSLCVDDCGCGICKENREKIFDPFFTTKENGTGLGLSVCAGIVRRHNGIIEVESKKDKGTRFIITFNAKTE</sequence>
<evidence type="ECO:0000256" key="1">
    <source>
        <dbReference type="ARBA" id="ARBA00000085"/>
    </source>
</evidence>
<feature type="domain" description="Histidine kinase" evidence="9">
    <location>
        <begin position="420"/>
        <end position="625"/>
    </location>
</feature>
<proteinExistence type="predicted"/>
<evidence type="ECO:0000256" key="3">
    <source>
        <dbReference type="ARBA" id="ARBA00022553"/>
    </source>
</evidence>
<dbReference type="GO" id="GO:0005524">
    <property type="term" value="F:ATP binding"/>
    <property type="evidence" value="ECO:0007669"/>
    <property type="project" value="UniProtKB-KW"/>
</dbReference>
<dbReference type="SUPFAM" id="SSF47384">
    <property type="entry name" value="Homodimeric domain of signal transducing histidine kinase"/>
    <property type="match status" value="1"/>
</dbReference>
<evidence type="ECO:0000256" key="8">
    <source>
        <dbReference type="ARBA" id="ARBA00023012"/>
    </source>
</evidence>
<dbReference type="InterPro" id="IPR000700">
    <property type="entry name" value="PAS-assoc_C"/>
</dbReference>
<feature type="domain" description="PAC" evidence="11">
    <location>
        <begin position="99"/>
        <end position="151"/>
    </location>
</feature>
<name>A0A348AII6_9FIRM</name>
<dbReference type="NCBIfam" id="TIGR00229">
    <property type="entry name" value="sensory_box"/>
    <property type="match status" value="3"/>
</dbReference>
<dbReference type="Pfam" id="PF13426">
    <property type="entry name" value="PAS_9"/>
    <property type="match status" value="3"/>
</dbReference>
<evidence type="ECO:0000256" key="7">
    <source>
        <dbReference type="ARBA" id="ARBA00022840"/>
    </source>
</evidence>
<dbReference type="SMART" id="SM00387">
    <property type="entry name" value="HATPase_c"/>
    <property type="match status" value="1"/>
</dbReference>
<reference evidence="12 13" key="1">
    <citation type="journal article" date="2018" name="Int. J. Syst. Evol. Microbiol.">
        <title>Methylomusa anaerophila gen. nov., sp. nov., an anaerobic methanol-utilizing bacterium isolated from a microbial fuel cell.</title>
        <authorList>
            <person name="Amano N."/>
            <person name="Yamamuro A."/>
            <person name="Miyahara M."/>
            <person name="Kouzuma A."/>
            <person name="Abe T."/>
            <person name="Watanabe K."/>
        </authorList>
    </citation>
    <scope>NUCLEOTIDE SEQUENCE [LARGE SCALE GENOMIC DNA]</scope>
    <source>
        <strain evidence="12 13">MMFC1</strain>
    </source>
</reference>
<evidence type="ECO:0000256" key="4">
    <source>
        <dbReference type="ARBA" id="ARBA00022679"/>
    </source>
</evidence>
<dbReference type="PANTHER" id="PTHR43065">
    <property type="entry name" value="SENSOR HISTIDINE KINASE"/>
    <property type="match status" value="1"/>
</dbReference>
<keyword evidence="6 12" id="KW-0418">Kinase</keyword>
<feature type="domain" description="PAS" evidence="10">
    <location>
        <begin position="152"/>
        <end position="206"/>
    </location>
</feature>
<keyword evidence="5" id="KW-0547">Nucleotide-binding</keyword>
<dbReference type="Gene3D" id="3.30.565.10">
    <property type="entry name" value="Histidine kinase-like ATPase, C-terminal domain"/>
    <property type="match status" value="1"/>
</dbReference>
<dbReference type="SMART" id="SM00388">
    <property type="entry name" value="HisKA"/>
    <property type="match status" value="1"/>
</dbReference>
<dbReference type="KEGG" id="mana:MAMMFC1_01551"/>
<dbReference type="PROSITE" id="PS50112">
    <property type="entry name" value="PAS"/>
    <property type="match status" value="1"/>
</dbReference>
<dbReference type="Pfam" id="PF00512">
    <property type="entry name" value="HisKA"/>
    <property type="match status" value="1"/>
</dbReference>
<dbReference type="InterPro" id="IPR003661">
    <property type="entry name" value="HisK_dim/P_dom"/>
</dbReference>
<dbReference type="PROSITE" id="PS50109">
    <property type="entry name" value="HIS_KIN"/>
    <property type="match status" value="1"/>
</dbReference>
<gene>
    <name evidence="12" type="primary">kinE_6</name>
    <name evidence="12" type="ORF">MAMMFC1_01551</name>
</gene>
<evidence type="ECO:0000259" key="10">
    <source>
        <dbReference type="PROSITE" id="PS50112"/>
    </source>
</evidence>
<dbReference type="Gene3D" id="1.10.287.130">
    <property type="match status" value="1"/>
</dbReference>
<dbReference type="InterPro" id="IPR035965">
    <property type="entry name" value="PAS-like_dom_sf"/>
</dbReference>
<dbReference type="GO" id="GO:0000155">
    <property type="term" value="F:phosphorelay sensor kinase activity"/>
    <property type="evidence" value="ECO:0007669"/>
    <property type="project" value="InterPro"/>
</dbReference>
<evidence type="ECO:0000259" key="9">
    <source>
        <dbReference type="PROSITE" id="PS50109"/>
    </source>
</evidence>
<dbReference type="InterPro" id="IPR036097">
    <property type="entry name" value="HisK_dim/P_sf"/>
</dbReference>
<evidence type="ECO:0000259" key="11">
    <source>
        <dbReference type="PROSITE" id="PS50113"/>
    </source>
</evidence>
<dbReference type="SUPFAM" id="SSF55785">
    <property type="entry name" value="PYP-like sensor domain (PAS domain)"/>
    <property type="match status" value="3"/>
</dbReference>
<dbReference type="CDD" id="cd00082">
    <property type="entry name" value="HisKA"/>
    <property type="match status" value="1"/>
</dbReference>
<dbReference type="OrthoDB" id="9759607at2"/>
<dbReference type="InterPro" id="IPR000014">
    <property type="entry name" value="PAS"/>
</dbReference>
<dbReference type="EMBL" id="AP018449">
    <property type="protein sequence ID" value="BBB90884.1"/>
    <property type="molecule type" value="Genomic_DNA"/>
</dbReference>
<dbReference type="InterPro" id="IPR005467">
    <property type="entry name" value="His_kinase_dom"/>
</dbReference>
<dbReference type="InterPro" id="IPR036890">
    <property type="entry name" value="HATPase_C_sf"/>
</dbReference>
<dbReference type="PRINTS" id="PR00344">
    <property type="entry name" value="BCTRLSENSOR"/>
</dbReference>
<evidence type="ECO:0000256" key="5">
    <source>
        <dbReference type="ARBA" id="ARBA00022741"/>
    </source>
</evidence>
<evidence type="ECO:0000313" key="13">
    <source>
        <dbReference type="Proteomes" id="UP000276437"/>
    </source>
</evidence>
<accession>A0A348AII6</accession>
<evidence type="ECO:0000256" key="6">
    <source>
        <dbReference type="ARBA" id="ARBA00022777"/>
    </source>
</evidence>
<dbReference type="EC" id="2.7.13.3" evidence="2"/>
<keyword evidence="4 12" id="KW-0808">Transferase</keyword>
<dbReference type="Pfam" id="PF02518">
    <property type="entry name" value="HATPase_c"/>
    <property type="match status" value="1"/>
</dbReference>
<protein>
    <recommendedName>
        <fullName evidence="2">histidine kinase</fullName>
        <ecNumber evidence="2">2.7.13.3</ecNumber>
    </recommendedName>
</protein>
<dbReference type="Proteomes" id="UP000276437">
    <property type="component" value="Chromosome"/>
</dbReference>
<dbReference type="SUPFAM" id="SSF55874">
    <property type="entry name" value="ATPase domain of HSP90 chaperone/DNA topoisomerase II/histidine kinase"/>
    <property type="match status" value="1"/>
</dbReference>
<comment type="catalytic activity">
    <reaction evidence="1">
        <text>ATP + protein L-histidine = ADP + protein N-phospho-L-histidine.</text>
        <dbReference type="EC" id="2.7.13.3"/>
    </reaction>
</comment>
<dbReference type="InterPro" id="IPR004358">
    <property type="entry name" value="Sig_transdc_His_kin-like_C"/>
</dbReference>
<organism evidence="12 13">
    <name type="scientific">Methylomusa anaerophila</name>
    <dbReference type="NCBI Taxonomy" id="1930071"/>
    <lineage>
        <taxon>Bacteria</taxon>
        <taxon>Bacillati</taxon>
        <taxon>Bacillota</taxon>
        <taxon>Negativicutes</taxon>
        <taxon>Selenomonadales</taxon>
        <taxon>Sporomusaceae</taxon>
        <taxon>Methylomusa</taxon>
    </lineage>
</organism>
<keyword evidence="3" id="KW-0597">Phosphoprotein</keyword>
<evidence type="ECO:0000313" key="12">
    <source>
        <dbReference type="EMBL" id="BBB90884.1"/>
    </source>
</evidence>
<dbReference type="InterPro" id="IPR003594">
    <property type="entry name" value="HATPase_dom"/>
</dbReference>
<evidence type="ECO:0000256" key="2">
    <source>
        <dbReference type="ARBA" id="ARBA00012438"/>
    </source>
</evidence>
<keyword evidence="8" id="KW-0902">Two-component regulatory system</keyword>
<keyword evidence="13" id="KW-1185">Reference proteome</keyword>
<dbReference type="SMART" id="SM00091">
    <property type="entry name" value="PAS"/>
    <property type="match status" value="3"/>
</dbReference>
<dbReference type="Gene3D" id="3.30.450.20">
    <property type="entry name" value="PAS domain"/>
    <property type="match status" value="3"/>
</dbReference>
<dbReference type="PROSITE" id="PS50113">
    <property type="entry name" value="PAC"/>
    <property type="match status" value="1"/>
</dbReference>